<organism evidence="3 4">
    <name type="scientific">Trichoderma cornu-damae</name>
    <dbReference type="NCBI Taxonomy" id="654480"/>
    <lineage>
        <taxon>Eukaryota</taxon>
        <taxon>Fungi</taxon>
        <taxon>Dikarya</taxon>
        <taxon>Ascomycota</taxon>
        <taxon>Pezizomycotina</taxon>
        <taxon>Sordariomycetes</taxon>
        <taxon>Hypocreomycetidae</taxon>
        <taxon>Hypocreales</taxon>
        <taxon>Hypocreaceae</taxon>
        <taxon>Trichoderma</taxon>
    </lineage>
</organism>
<evidence type="ECO:0000313" key="4">
    <source>
        <dbReference type="Proteomes" id="UP000827724"/>
    </source>
</evidence>
<feature type="compositionally biased region" description="Polar residues" evidence="1">
    <location>
        <begin position="79"/>
        <end position="91"/>
    </location>
</feature>
<feature type="transmembrane region" description="Helical" evidence="2">
    <location>
        <begin position="28"/>
        <end position="49"/>
    </location>
</feature>
<comment type="caution">
    <text evidence="3">The sequence shown here is derived from an EMBL/GenBank/DDBJ whole genome shotgun (WGS) entry which is preliminary data.</text>
</comment>
<evidence type="ECO:0000256" key="1">
    <source>
        <dbReference type="SAM" id="MobiDB-lite"/>
    </source>
</evidence>
<gene>
    <name evidence="3" type="ORF">Trco_004392</name>
</gene>
<name>A0A9P8TY73_9HYPO</name>
<keyword evidence="4" id="KW-1185">Reference proteome</keyword>
<sequence length="100" mass="11459">MTERLQCQTHTRTPWGQNPHRYDYRLRYLFMGLLCTSVLAVFIVSLVVIGNRAMKTYRFGLPDESPTTSAESPPRTWSVPYTNSTATASTTRHYRSGRVT</sequence>
<keyword evidence="2" id="KW-1133">Transmembrane helix</keyword>
<keyword evidence="2" id="KW-0812">Transmembrane</keyword>
<dbReference type="OrthoDB" id="3545167at2759"/>
<evidence type="ECO:0000313" key="3">
    <source>
        <dbReference type="EMBL" id="KAH6608079.1"/>
    </source>
</evidence>
<proteinExistence type="predicted"/>
<accession>A0A9P8TY73</accession>
<dbReference type="Proteomes" id="UP000827724">
    <property type="component" value="Unassembled WGS sequence"/>
</dbReference>
<keyword evidence="2" id="KW-0472">Membrane</keyword>
<dbReference type="EMBL" id="JAIWOZ010000003">
    <property type="protein sequence ID" value="KAH6608079.1"/>
    <property type="molecule type" value="Genomic_DNA"/>
</dbReference>
<dbReference type="AlphaFoldDB" id="A0A9P8TY73"/>
<feature type="region of interest" description="Disordered" evidence="1">
    <location>
        <begin position="60"/>
        <end position="100"/>
    </location>
</feature>
<evidence type="ECO:0000256" key="2">
    <source>
        <dbReference type="SAM" id="Phobius"/>
    </source>
</evidence>
<reference evidence="3" key="1">
    <citation type="submission" date="2021-08" db="EMBL/GenBank/DDBJ databases">
        <title>Chromosome-Level Trichoderma cornu-damae using Hi-C Data.</title>
        <authorList>
            <person name="Kim C.S."/>
        </authorList>
    </citation>
    <scope>NUCLEOTIDE SEQUENCE</scope>
    <source>
        <strain evidence="3">KA19-0412C</strain>
    </source>
</reference>
<protein>
    <submittedName>
        <fullName evidence="3">Uncharacterized protein</fullName>
    </submittedName>
</protein>